<dbReference type="GO" id="GO:0140359">
    <property type="term" value="F:ABC-type transporter activity"/>
    <property type="evidence" value="ECO:0007669"/>
    <property type="project" value="InterPro"/>
</dbReference>
<keyword evidence="4" id="KW-0067">ATP-binding</keyword>
<dbReference type="InterPro" id="IPR003593">
    <property type="entry name" value="AAA+_ATPase"/>
</dbReference>
<dbReference type="PROSITE" id="PS50893">
    <property type="entry name" value="ABC_TRANSPORTER_2"/>
    <property type="match status" value="1"/>
</dbReference>
<sequence>MGKIAAHMREFFPFMGRDETDYFWSLRDVSFEVKPGEILGILGRNGSGKSTLLKILSGVTQPTTGRAELRGRVGSLLEVGTGFHPDLTGRENVFMSGVLLGLSRKEIAAKFDEIVDFSGIEQFIDVPVKRYSSGMYVRLAYTVASLLRSDILILDEVMAVGDAAFLEKSQKNIEKIANDGRTILFVSHNIHAVRSLCHTAMLLSKGQKVMQGEIEDVVSFYMRQLHGLGEKSQSDISDRAPLVNLEKADGWDGERLHTILQWVETCDGDGNPTRMFKTGDSMCIRIGYQLNQKIEVGYFTIFFIDDLGDRVQVIYSLHDDAKIDIGNSGVIECRIDDLRLVSGEYSLTLDFGCIVDGHLKSLDCIPDATQVRIDLGGYLGPLGLRPNQGTLAQRSRWCQIDKRV</sequence>
<comment type="similarity">
    <text evidence="1">Belongs to the ABC transporter superfamily.</text>
</comment>
<dbReference type="GO" id="GO:0005524">
    <property type="term" value="F:ATP binding"/>
    <property type="evidence" value="ECO:0007669"/>
    <property type="project" value="UniProtKB-KW"/>
</dbReference>
<evidence type="ECO:0000313" key="7">
    <source>
        <dbReference type="Proteomes" id="UP000076066"/>
    </source>
</evidence>
<evidence type="ECO:0000256" key="1">
    <source>
        <dbReference type="ARBA" id="ARBA00005417"/>
    </source>
</evidence>
<accession>A0A145VRJ8</accession>
<dbReference type="CDD" id="cd10147">
    <property type="entry name" value="Wzt_C-like"/>
    <property type="match status" value="1"/>
</dbReference>
<dbReference type="PANTHER" id="PTHR46743">
    <property type="entry name" value="TEICHOIC ACIDS EXPORT ATP-BINDING PROTEIN TAGH"/>
    <property type="match status" value="1"/>
</dbReference>
<dbReference type="KEGG" id="hjo:AY555_10995"/>
<dbReference type="Pfam" id="PF14524">
    <property type="entry name" value="Wzt_C"/>
    <property type="match status" value="1"/>
</dbReference>
<evidence type="ECO:0000259" key="5">
    <source>
        <dbReference type="PROSITE" id="PS50893"/>
    </source>
</evidence>
<dbReference type="Gene3D" id="3.40.50.300">
    <property type="entry name" value="P-loop containing nucleotide triphosphate hydrolases"/>
    <property type="match status" value="1"/>
</dbReference>
<dbReference type="EMBL" id="CP014527">
    <property type="protein sequence ID" value="AMW35889.1"/>
    <property type="molecule type" value="Genomic_DNA"/>
</dbReference>
<dbReference type="InterPro" id="IPR029439">
    <property type="entry name" value="Wzt_C"/>
</dbReference>
<name>A0A145VRJ8_9PROT</name>
<geneLocation type="plasmid" evidence="6 7">
    <name>unnamed 2</name>
</geneLocation>
<keyword evidence="3" id="KW-0547">Nucleotide-binding</keyword>
<dbReference type="Proteomes" id="UP000076066">
    <property type="component" value="Plasmid unnamed 2"/>
</dbReference>
<dbReference type="GO" id="GO:0016020">
    <property type="term" value="C:membrane"/>
    <property type="evidence" value="ECO:0007669"/>
    <property type="project" value="InterPro"/>
</dbReference>
<evidence type="ECO:0000256" key="2">
    <source>
        <dbReference type="ARBA" id="ARBA00022448"/>
    </source>
</evidence>
<dbReference type="PANTHER" id="PTHR46743:SF2">
    <property type="entry name" value="TEICHOIC ACIDS EXPORT ATP-BINDING PROTEIN TAGH"/>
    <property type="match status" value="1"/>
</dbReference>
<evidence type="ECO:0000256" key="4">
    <source>
        <dbReference type="ARBA" id="ARBA00022840"/>
    </source>
</evidence>
<keyword evidence="2" id="KW-0813">Transport</keyword>
<dbReference type="Gene3D" id="2.70.50.60">
    <property type="entry name" value="abc- transporter (atp binding component) like domain"/>
    <property type="match status" value="1"/>
</dbReference>
<dbReference type="InterPro" id="IPR015860">
    <property type="entry name" value="ABC_transpr_TagH-like"/>
</dbReference>
<keyword evidence="6" id="KW-0614">Plasmid</keyword>
<dbReference type="SUPFAM" id="SSF52540">
    <property type="entry name" value="P-loop containing nucleoside triphosphate hydrolases"/>
    <property type="match status" value="1"/>
</dbReference>
<keyword evidence="7" id="KW-1185">Reference proteome</keyword>
<proteinExistence type="inferred from homology"/>
<feature type="domain" description="ABC transporter" evidence="5">
    <location>
        <begin position="6"/>
        <end position="230"/>
    </location>
</feature>
<gene>
    <name evidence="6" type="ORF">AY555_10995</name>
</gene>
<dbReference type="SMART" id="SM00382">
    <property type="entry name" value="AAA"/>
    <property type="match status" value="1"/>
</dbReference>
<dbReference type="InterPro" id="IPR050683">
    <property type="entry name" value="Bact_Polysacc_Export_ATP-bd"/>
</dbReference>
<dbReference type="CDD" id="cd03220">
    <property type="entry name" value="ABC_KpsT_Wzt"/>
    <property type="match status" value="1"/>
</dbReference>
<protein>
    <recommendedName>
        <fullName evidence="5">ABC transporter domain-containing protein</fullName>
    </recommendedName>
</protein>
<evidence type="ECO:0000313" key="6">
    <source>
        <dbReference type="EMBL" id="AMW35889.1"/>
    </source>
</evidence>
<organism evidence="6 7">
    <name type="scientific">Haematospirillum jordaniae</name>
    <dbReference type="NCBI Taxonomy" id="1549855"/>
    <lineage>
        <taxon>Bacteria</taxon>
        <taxon>Pseudomonadati</taxon>
        <taxon>Pseudomonadota</taxon>
        <taxon>Alphaproteobacteria</taxon>
        <taxon>Rhodospirillales</taxon>
        <taxon>Novispirillaceae</taxon>
        <taxon>Haematospirillum</taxon>
    </lineage>
</organism>
<dbReference type="AlphaFoldDB" id="A0A145VRJ8"/>
<evidence type="ECO:0000256" key="3">
    <source>
        <dbReference type="ARBA" id="ARBA00022741"/>
    </source>
</evidence>
<dbReference type="Pfam" id="PF00005">
    <property type="entry name" value="ABC_tran"/>
    <property type="match status" value="1"/>
</dbReference>
<dbReference type="InterPro" id="IPR027417">
    <property type="entry name" value="P-loop_NTPase"/>
</dbReference>
<reference evidence="6 7" key="1">
    <citation type="submission" date="2016-02" db="EMBL/GenBank/DDBJ databases">
        <title>Complete Genome of H5569, the type strain of the newly described species Haematospirillium jordaniae.</title>
        <authorList>
            <person name="Nicholson A.C."/>
            <person name="Humrighouse B.W."/>
            <person name="Loparov V."/>
            <person name="McQuiston J.R."/>
        </authorList>
    </citation>
    <scope>NUCLEOTIDE SEQUENCE [LARGE SCALE GENOMIC DNA]</scope>
    <source>
        <strain evidence="6 7">H5569</strain>
        <plasmid evidence="7">Plasmid unnamed 2</plasmid>
    </source>
</reference>
<dbReference type="InterPro" id="IPR003439">
    <property type="entry name" value="ABC_transporter-like_ATP-bd"/>
</dbReference>
<dbReference type="GO" id="GO:0016887">
    <property type="term" value="F:ATP hydrolysis activity"/>
    <property type="evidence" value="ECO:0007669"/>
    <property type="project" value="InterPro"/>
</dbReference>